<dbReference type="GO" id="GO:0008686">
    <property type="term" value="F:3,4-dihydroxy-2-butanone-4-phosphate synthase activity"/>
    <property type="evidence" value="ECO:0007669"/>
    <property type="project" value="UniProtKB-UniRule"/>
</dbReference>
<dbReference type="GO" id="GO:0030145">
    <property type="term" value="F:manganese ion binding"/>
    <property type="evidence" value="ECO:0007669"/>
    <property type="project" value="UniProtKB-UniRule"/>
</dbReference>
<dbReference type="InterPro" id="IPR032677">
    <property type="entry name" value="GTP_cyclohydro_II"/>
</dbReference>
<dbReference type="RefSeq" id="WP_106539123.1">
    <property type="nucleotide sequence ID" value="NZ_PYGE01000019.1"/>
</dbReference>
<dbReference type="PANTHER" id="PTHR21327:SF18">
    <property type="entry name" value="3,4-DIHYDROXY-2-BUTANONE 4-PHOSPHATE SYNTHASE"/>
    <property type="match status" value="1"/>
</dbReference>
<evidence type="ECO:0000256" key="18">
    <source>
        <dbReference type="ARBA" id="ARBA00049295"/>
    </source>
</evidence>
<keyword evidence="16 19" id="KW-0511">Multifunctional enzyme</keyword>
<accession>A0A2P8DN42</accession>
<feature type="region of interest" description="DHBP synthase" evidence="19">
    <location>
        <begin position="1"/>
        <end position="204"/>
    </location>
</feature>
<evidence type="ECO:0000256" key="17">
    <source>
        <dbReference type="ARBA" id="ARBA00043932"/>
    </source>
</evidence>
<comment type="function">
    <text evidence="3 19">Catalyzes the conversion of D-ribulose 5-phosphate to formate and 3,4-dihydroxy-2-butanone 4-phosphate.</text>
</comment>
<comment type="catalytic activity">
    <reaction evidence="18 19">
        <text>GTP + 4 H2O = 2,5-diamino-6-hydroxy-4-(5-phosphoribosylamino)-pyrimidine + formate + 2 phosphate + 3 H(+)</text>
        <dbReference type="Rhea" id="RHEA:23704"/>
        <dbReference type="ChEBI" id="CHEBI:15377"/>
        <dbReference type="ChEBI" id="CHEBI:15378"/>
        <dbReference type="ChEBI" id="CHEBI:15740"/>
        <dbReference type="ChEBI" id="CHEBI:37565"/>
        <dbReference type="ChEBI" id="CHEBI:43474"/>
        <dbReference type="ChEBI" id="CHEBI:58614"/>
        <dbReference type="EC" id="3.5.4.25"/>
    </reaction>
</comment>
<dbReference type="FunFam" id="3.40.50.10990:FF:000001">
    <property type="entry name" value="Riboflavin biosynthesis protein RibBA"/>
    <property type="match status" value="1"/>
</dbReference>
<dbReference type="InterPro" id="IPR000926">
    <property type="entry name" value="RibA"/>
</dbReference>
<keyword evidence="7 19" id="KW-0686">Riboflavin biosynthesis</keyword>
<evidence type="ECO:0000256" key="13">
    <source>
        <dbReference type="ARBA" id="ARBA00023134"/>
    </source>
</evidence>
<feature type="binding site" evidence="19">
    <location>
        <position position="327"/>
    </location>
    <ligand>
        <name>GTP</name>
        <dbReference type="ChEBI" id="CHEBI:37565"/>
    </ligand>
</feature>
<evidence type="ECO:0000256" key="7">
    <source>
        <dbReference type="ARBA" id="ARBA00022619"/>
    </source>
</evidence>
<feature type="binding site" evidence="19">
    <location>
        <position position="35"/>
    </location>
    <ligand>
        <name>D-ribulose 5-phosphate</name>
        <dbReference type="ChEBI" id="CHEBI:58121"/>
    </ligand>
</feature>
<dbReference type="GO" id="GO:0003935">
    <property type="term" value="F:GTP cyclohydrolase II activity"/>
    <property type="evidence" value="ECO:0007669"/>
    <property type="project" value="UniProtKB-UniRule"/>
</dbReference>
<comment type="similarity">
    <text evidence="19">In the C-terminal section; belongs to the GTP cyclohydrolase II family.</text>
</comment>
<organism evidence="22 23">
    <name type="scientific">Haloactinopolyspora alba</name>
    <dbReference type="NCBI Taxonomy" id="648780"/>
    <lineage>
        <taxon>Bacteria</taxon>
        <taxon>Bacillati</taxon>
        <taxon>Actinomycetota</taxon>
        <taxon>Actinomycetes</taxon>
        <taxon>Jiangellales</taxon>
        <taxon>Jiangellaceae</taxon>
        <taxon>Haloactinopolyspora</taxon>
    </lineage>
</organism>
<dbReference type="HAMAP" id="MF_01283">
    <property type="entry name" value="RibBA"/>
    <property type="match status" value="1"/>
</dbReference>
<dbReference type="HAMAP" id="MF_00179">
    <property type="entry name" value="RibA"/>
    <property type="match status" value="1"/>
</dbReference>
<evidence type="ECO:0000313" key="23">
    <source>
        <dbReference type="Proteomes" id="UP000243528"/>
    </source>
</evidence>
<dbReference type="GO" id="GO:0005829">
    <property type="term" value="C:cytosol"/>
    <property type="evidence" value="ECO:0007669"/>
    <property type="project" value="TreeGrafter"/>
</dbReference>
<feature type="site" description="Essential for DHBP synthase activity" evidence="19">
    <location>
        <position position="167"/>
    </location>
</feature>
<comment type="catalytic activity">
    <reaction evidence="1 19">
        <text>D-ribulose 5-phosphate = (2S)-2-hydroxy-3-oxobutyl phosphate + formate + H(+)</text>
        <dbReference type="Rhea" id="RHEA:18457"/>
        <dbReference type="ChEBI" id="CHEBI:15378"/>
        <dbReference type="ChEBI" id="CHEBI:15740"/>
        <dbReference type="ChEBI" id="CHEBI:58121"/>
        <dbReference type="ChEBI" id="CHEBI:58830"/>
        <dbReference type="EC" id="4.1.99.12"/>
    </reaction>
</comment>
<feature type="binding site" evidence="19">
    <location>
        <position position="146"/>
    </location>
    <ligand>
        <name>Mg(2+)</name>
        <dbReference type="ChEBI" id="CHEBI:18420"/>
        <label>2</label>
    </ligand>
</feature>
<feature type="binding site" evidence="19">
    <location>
        <begin position="30"/>
        <end position="31"/>
    </location>
    <ligand>
        <name>D-ribulose 5-phosphate</name>
        <dbReference type="ChEBI" id="CHEBI:58121"/>
    </ligand>
</feature>
<proteinExistence type="inferred from homology"/>
<reference evidence="22 23" key="1">
    <citation type="submission" date="2018-03" db="EMBL/GenBank/DDBJ databases">
        <title>Genomic Encyclopedia of Archaeal and Bacterial Type Strains, Phase II (KMG-II): from individual species to whole genera.</title>
        <authorList>
            <person name="Goeker M."/>
        </authorList>
    </citation>
    <scope>NUCLEOTIDE SEQUENCE [LARGE SCALE GENOMIC DNA]</scope>
    <source>
        <strain evidence="22 23">DSM 45211</strain>
    </source>
</reference>
<evidence type="ECO:0000256" key="10">
    <source>
        <dbReference type="ARBA" id="ARBA00022801"/>
    </source>
</evidence>
<comment type="caution">
    <text evidence="22">The sequence shown here is derived from an EMBL/GenBank/DDBJ whole genome shotgun (WGS) entry which is preliminary data.</text>
</comment>
<dbReference type="Gene3D" id="3.40.50.10990">
    <property type="entry name" value="GTP cyclohydrolase II"/>
    <property type="match status" value="1"/>
</dbReference>
<evidence type="ECO:0000256" key="8">
    <source>
        <dbReference type="ARBA" id="ARBA00022723"/>
    </source>
</evidence>
<feature type="binding site" evidence="19">
    <location>
        <begin position="305"/>
        <end position="307"/>
    </location>
    <ligand>
        <name>GTP</name>
        <dbReference type="ChEBI" id="CHEBI:37565"/>
    </ligand>
</feature>
<evidence type="ECO:0000256" key="12">
    <source>
        <dbReference type="ARBA" id="ARBA00022842"/>
    </source>
</evidence>
<evidence type="ECO:0000259" key="21">
    <source>
        <dbReference type="Pfam" id="PF00925"/>
    </source>
</evidence>
<feature type="domain" description="GTP cyclohydrolase II" evidence="21">
    <location>
        <begin position="210"/>
        <end position="382"/>
    </location>
</feature>
<dbReference type="InterPro" id="IPR000422">
    <property type="entry name" value="DHBP_synthase_RibB"/>
</dbReference>
<evidence type="ECO:0000256" key="11">
    <source>
        <dbReference type="ARBA" id="ARBA00022833"/>
    </source>
</evidence>
<feature type="binding site" evidence="19">
    <location>
        <position position="282"/>
    </location>
    <ligand>
        <name>GTP</name>
        <dbReference type="ChEBI" id="CHEBI:37565"/>
    </ligand>
</feature>
<evidence type="ECO:0000313" key="22">
    <source>
        <dbReference type="EMBL" id="PSK98637.1"/>
    </source>
</evidence>
<keyword evidence="23" id="KW-1185">Reference proteome</keyword>
<keyword evidence="12 19" id="KW-0460">Magnesium</keyword>
<keyword evidence="8 19" id="KW-0479">Metal-binding</keyword>
<comment type="pathway">
    <text evidence="4 19">Cofactor biosynthesis; riboflavin biosynthesis; 5-amino-6-(D-ribitylamino)uracil from GTP: step 1/4.</text>
</comment>
<gene>
    <name evidence="19" type="primary">ribBA</name>
    <name evidence="22" type="ORF">CLV30_11919</name>
</gene>
<comment type="cofactor">
    <cofactor evidence="2">
        <name>Mn(2+)</name>
        <dbReference type="ChEBI" id="CHEBI:29035"/>
    </cofactor>
</comment>
<dbReference type="PANTHER" id="PTHR21327">
    <property type="entry name" value="GTP CYCLOHYDROLASE II-RELATED"/>
    <property type="match status" value="1"/>
</dbReference>
<dbReference type="Pfam" id="PF00925">
    <property type="entry name" value="GTP_cyclohydro2"/>
    <property type="match status" value="1"/>
</dbReference>
<feature type="binding site" evidence="19">
    <location>
        <position position="31"/>
    </location>
    <ligand>
        <name>Mg(2+)</name>
        <dbReference type="ChEBI" id="CHEBI:18420"/>
        <label>2</label>
    </ligand>
</feature>
<evidence type="ECO:0000256" key="6">
    <source>
        <dbReference type="ARBA" id="ARBA00005520"/>
    </source>
</evidence>
<feature type="binding site" evidence="19">
    <location>
        <position position="277"/>
    </location>
    <ligand>
        <name>Zn(2+)</name>
        <dbReference type="ChEBI" id="CHEBI:29105"/>
        <note>catalytic</note>
    </ligand>
</feature>
<dbReference type="OrthoDB" id="9793111at2"/>
<keyword evidence="15 19" id="KW-0456">Lyase</keyword>
<feature type="region of interest" description="Disordered" evidence="20">
    <location>
        <begin position="398"/>
        <end position="418"/>
    </location>
</feature>
<dbReference type="GO" id="GO:0009231">
    <property type="term" value="P:riboflavin biosynthetic process"/>
    <property type="evidence" value="ECO:0007669"/>
    <property type="project" value="UniProtKB-UniRule"/>
</dbReference>
<comment type="similarity">
    <text evidence="6 19">In the N-terminal section; belongs to the DHBP synthase family.</text>
</comment>
<dbReference type="NCBIfam" id="NF006803">
    <property type="entry name" value="PRK09311.1"/>
    <property type="match status" value="1"/>
</dbReference>
<dbReference type="GO" id="GO:0005525">
    <property type="term" value="F:GTP binding"/>
    <property type="evidence" value="ECO:0007669"/>
    <property type="project" value="UniProtKB-KW"/>
</dbReference>
<keyword evidence="9 19" id="KW-0547">Nucleotide-binding</keyword>
<evidence type="ECO:0000256" key="16">
    <source>
        <dbReference type="ARBA" id="ARBA00023268"/>
    </source>
</evidence>
<dbReference type="GO" id="GO:0008270">
    <property type="term" value="F:zinc ion binding"/>
    <property type="evidence" value="ECO:0007669"/>
    <property type="project" value="UniProtKB-UniRule"/>
</dbReference>
<evidence type="ECO:0000256" key="3">
    <source>
        <dbReference type="ARBA" id="ARBA00002284"/>
    </source>
</evidence>
<feature type="binding site" evidence="19">
    <location>
        <position position="367"/>
    </location>
    <ligand>
        <name>GTP</name>
        <dbReference type="ChEBI" id="CHEBI:37565"/>
    </ligand>
</feature>
<feature type="binding site" evidence="19">
    <location>
        <position position="167"/>
    </location>
    <ligand>
        <name>D-ribulose 5-phosphate</name>
        <dbReference type="ChEBI" id="CHEBI:58121"/>
    </ligand>
</feature>
<evidence type="ECO:0000256" key="2">
    <source>
        <dbReference type="ARBA" id="ARBA00001936"/>
    </source>
</evidence>
<dbReference type="Proteomes" id="UP000243528">
    <property type="component" value="Unassembled WGS sequence"/>
</dbReference>
<dbReference type="Pfam" id="PF00926">
    <property type="entry name" value="DHBP_synthase"/>
    <property type="match status" value="1"/>
</dbReference>
<feature type="active site" description="Nucleophile; for GTP cyclohydrolase activity" evidence="19">
    <location>
        <position position="341"/>
    </location>
</feature>
<keyword evidence="13 19" id="KW-0342">GTP-binding</keyword>
<evidence type="ECO:0000256" key="9">
    <source>
        <dbReference type="ARBA" id="ARBA00022741"/>
    </source>
</evidence>
<feature type="binding site" evidence="19">
    <location>
        <begin position="143"/>
        <end position="147"/>
    </location>
    <ligand>
        <name>D-ribulose 5-phosphate</name>
        <dbReference type="ChEBI" id="CHEBI:58121"/>
    </ligand>
</feature>
<evidence type="ECO:0000256" key="15">
    <source>
        <dbReference type="ARBA" id="ARBA00023239"/>
    </source>
</evidence>
<name>A0A2P8DN42_9ACTN</name>
<evidence type="ECO:0000256" key="5">
    <source>
        <dbReference type="ARBA" id="ARBA00004904"/>
    </source>
</evidence>
<dbReference type="SUPFAM" id="SSF55821">
    <property type="entry name" value="YrdC/RibB"/>
    <property type="match status" value="1"/>
</dbReference>
<sequence length="418" mass="44727">MTAVHLDTVERAIADIRAGRAVIVVDDENRENEGDLIFAASRATPELMGFMIRHTSGVVCVPMPAAELDRLKLPPMTYVNEDRKGTAYSISVDARHGTTTGISAADRAQTARVLADSATEAFELTRPGHLFPLRAVDGGVLRRPGHTEAAVDLARLAGLSPAGAICEVVHDDGSMMRAPALREFADEHGLAMISIEDLIRHRRRTERQVERVATTRLPTVHGTFTAHAYRDMVDDIEHVALVMGDVTGADPDAGDEPVLARVHSECLTGDSFGSLRCDCGPQLQAALAMVAAAGRGTVVYLRGHEGRGIGLVHKLQAYALQDGGLDTVDANVELGLPADSRDYGTGAQILADLGVRSIALMTNNPAKLTGIEGYGLKLAERVALPVSANPENLRYLTTKRDRMGHDLDGLPSERGNTT</sequence>
<dbReference type="PIRSF" id="PIRSF001259">
    <property type="entry name" value="RibA"/>
    <property type="match status" value="1"/>
</dbReference>
<dbReference type="Gene3D" id="3.90.870.10">
    <property type="entry name" value="DHBP synthase"/>
    <property type="match status" value="1"/>
</dbReference>
<evidence type="ECO:0000256" key="1">
    <source>
        <dbReference type="ARBA" id="ARBA00000141"/>
    </source>
</evidence>
<comment type="pathway">
    <text evidence="5 19">Cofactor biosynthesis; riboflavin biosynthesis; 2-hydroxy-3-oxobutyl phosphate from D-ribulose 5-phosphate: step 1/1.</text>
</comment>
<dbReference type="EMBL" id="PYGE01000019">
    <property type="protein sequence ID" value="PSK98637.1"/>
    <property type="molecule type" value="Genomic_DNA"/>
</dbReference>
<feature type="site" description="Essential for DHBP synthase activity" evidence="19">
    <location>
        <position position="129"/>
    </location>
</feature>
<comment type="cofactor">
    <cofactor evidence="19">
        <name>Mg(2+)</name>
        <dbReference type="ChEBI" id="CHEBI:18420"/>
    </cofactor>
    <cofactor evidence="19">
        <name>Mn(2+)</name>
        <dbReference type="ChEBI" id="CHEBI:29035"/>
    </cofactor>
    <text evidence="19">Binds 2 divalent metal cations per subunit. Magnesium or manganese.</text>
</comment>
<evidence type="ECO:0000256" key="4">
    <source>
        <dbReference type="ARBA" id="ARBA00004853"/>
    </source>
</evidence>
<keyword evidence="14 19" id="KW-0464">Manganese</keyword>
<keyword evidence="10 19" id="KW-0378">Hydrolase</keyword>
<dbReference type="NCBIfam" id="TIGR00505">
    <property type="entry name" value="ribA"/>
    <property type="match status" value="1"/>
</dbReference>
<dbReference type="HAMAP" id="MF_00180">
    <property type="entry name" value="RibB"/>
    <property type="match status" value="1"/>
</dbReference>
<feature type="binding site" evidence="19">
    <location>
        <position position="362"/>
    </location>
    <ligand>
        <name>GTP</name>
        <dbReference type="ChEBI" id="CHEBI:37565"/>
    </ligand>
</feature>
<dbReference type="AlphaFoldDB" id="A0A2P8DN42"/>
<dbReference type="InterPro" id="IPR036144">
    <property type="entry name" value="RibA-like_sf"/>
</dbReference>
<dbReference type="InterPro" id="IPR016299">
    <property type="entry name" value="Riboflavin_synth_RibBA"/>
</dbReference>
<dbReference type="SUPFAM" id="SSF142695">
    <property type="entry name" value="RibA-like"/>
    <property type="match status" value="1"/>
</dbReference>
<dbReference type="GO" id="GO:0000287">
    <property type="term" value="F:magnesium ion binding"/>
    <property type="evidence" value="ECO:0007669"/>
    <property type="project" value="UniProtKB-UniRule"/>
</dbReference>
<keyword evidence="11 19" id="KW-0862">Zinc</keyword>
<comment type="function">
    <text evidence="17 19">Catalyzes the conversion of GTP to 2,5-diamino-6-ribosylamino-4(3H)-pyrimidinone 5'-phosphate (DARP), formate and pyrophosphate.</text>
</comment>
<evidence type="ECO:0000256" key="19">
    <source>
        <dbReference type="HAMAP-Rule" id="MF_01283"/>
    </source>
</evidence>
<feature type="binding site" evidence="19">
    <location>
        <position position="266"/>
    </location>
    <ligand>
        <name>Zn(2+)</name>
        <dbReference type="ChEBI" id="CHEBI:29105"/>
        <note>catalytic</note>
    </ligand>
</feature>
<feature type="compositionally biased region" description="Basic and acidic residues" evidence="20">
    <location>
        <begin position="398"/>
        <end position="408"/>
    </location>
</feature>
<feature type="binding site" evidence="19">
    <location>
        <begin position="261"/>
        <end position="265"/>
    </location>
    <ligand>
        <name>GTP</name>
        <dbReference type="ChEBI" id="CHEBI:37565"/>
    </ligand>
</feature>
<dbReference type="EC" id="4.1.99.12" evidence="19"/>
<evidence type="ECO:0000256" key="14">
    <source>
        <dbReference type="ARBA" id="ARBA00023211"/>
    </source>
</evidence>
<feature type="binding site" evidence="19">
    <location>
        <position position="279"/>
    </location>
    <ligand>
        <name>Zn(2+)</name>
        <dbReference type="ChEBI" id="CHEBI:29105"/>
        <note>catalytic</note>
    </ligand>
</feature>
<comment type="cofactor">
    <cofactor evidence="19">
        <name>Zn(2+)</name>
        <dbReference type="ChEBI" id="CHEBI:29105"/>
    </cofactor>
    <text evidence="19">Binds 1 zinc ion per subunit.</text>
</comment>
<feature type="active site" description="Proton acceptor; for GTP cyclohydrolase activity" evidence="19">
    <location>
        <position position="339"/>
    </location>
</feature>
<dbReference type="NCBIfam" id="NF001591">
    <property type="entry name" value="PRK00393.1"/>
    <property type="match status" value="1"/>
</dbReference>
<dbReference type="CDD" id="cd00641">
    <property type="entry name" value="GTP_cyclohydro2"/>
    <property type="match status" value="1"/>
</dbReference>
<feature type="region of interest" description="GTP cyclohydrolase II" evidence="19">
    <location>
        <begin position="205"/>
        <end position="418"/>
    </location>
</feature>
<dbReference type="UniPathway" id="UPA00275">
    <property type="reaction ID" value="UER00399"/>
</dbReference>
<dbReference type="FunFam" id="3.90.870.10:FF:000001">
    <property type="entry name" value="Riboflavin biosynthesis protein RibBA"/>
    <property type="match status" value="1"/>
</dbReference>
<dbReference type="NCBIfam" id="TIGR00506">
    <property type="entry name" value="ribB"/>
    <property type="match status" value="1"/>
</dbReference>
<dbReference type="InterPro" id="IPR017945">
    <property type="entry name" value="DHBP_synth_RibB-like_a/b_dom"/>
</dbReference>
<feature type="binding site" evidence="19">
    <location>
        <position position="31"/>
    </location>
    <ligand>
        <name>Mg(2+)</name>
        <dbReference type="ChEBI" id="CHEBI:18420"/>
        <label>1</label>
    </ligand>
</feature>
<protein>
    <recommendedName>
        <fullName evidence="19">Riboflavin biosynthesis protein RibBA</fullName>
    </recommendedName>
    <domain>
        <recommendedName>
            <fullName evidence="19">3,4-dihydroxy-2-butanone 4-phosphate synthase</fullName>
            <shortName evidence="19">DHBP synthase</shortName>
            <ecNumber evidence="19">4.1.99.12</ecNumber>
        </recommendedName>
    </domain>
    <domain>
        <recommendedName>
            <fullName evidence="19">GTP cyclohydrolase-2</fullName>
            <ecNumber evidence="19">3.5.4.25</ecNumber>
        </recommendedName>
        <alternativeName>
            <fullName evidence="19">GTP cyclohydrolase II</fullName>
        </alternativeName>
    </domain>
</protein>
<evidence type="ECO:0000256" key="20">
    <source>
        <dbReference type="SAM" id="MobiDB-lite"/>
    </source>
</evidence>
<dbReference type="EC" id="3.5.4.25" evidence="19"/>